<accession>A0A2H1L5R7</accession>
<proteinExistence type="predicted"/>
<dbReference type="RefSeq" id="WP_101589198.1">
    <property type="nucleotide sequence ID" value="NZ_FXZM01000008.1"/>
</dbReference>
<sequence length="178" mass="19267">MTEHLVHASVTEWEDGIDLVLDTQVALPPTQVWPYLTRSELLEDWFVGYQSDSGAADILLELDDQPVPAHVLSVSAPEDDTANAHVLLEVDGIGRLGLTLTPLPSDAEVVGTRITLAHTIADRGIDHDILSQAIAQVGPVWETHLRLLAGTLTDSPGAYDVPESQMTTRYEALAEEIG</sequence>
<gene>
    <name evidence="1" type="ORF">BJEO58_01850</name>
</gene>
<dbReference type="Gene3D" id="3.30.530.20">
    <property type="match status" value="1"/>
</dbReference>
<dbReference type="InterPro" id="IPR023393">
    <property type="entry name" value="START-like_dom_sf"/>
</dbReference>
<organism evidence="1 2">
    <name type="scientific">Brevibacterium jeotgali</name>
    <dbReference type="NCBI Taxonomy" id="1262550"/>
    <lineage>
        <taxon>Bacteria</taxon>
        <taxon>Bacillati</taxon>
        <taxon>Actinomycetota</taxon>
        <taxon>Actinomycetes</taxon>
        <taxon>Micrococcales</taxon>
        <taxon>Brevibacteriaceae</taxon>
        <taxon>Brevibacterium</taxon>
    </lineage>
</organism>
<dbReference type="OrthoDB" id="8117292at2"/>
<protein>
    <recommendedName>
        <fullName evidence="3">Activator of Hsp90 ATPase homolog 1-like protein</fullName>
    </recommendedName>
</protein>
<reference evidence="2" key="1">
    <citation type="submission" date="2017-03" db="EMBL/GenBank/DDBJ databases">
        <authorList>
            <person name="Monnet C."/>
        </authorList>
    </citation>
    <scope>NUCLEOTIDE SEQUENCE [LARGE SCALE GENOMIC DNA]</scope>
    <source>
        <strain evidence="2">SJ5-8</strain>
    </source>
</reference>
<dbReference type="EMBL" id="FXZM01000008">
    <property type="protein sequence ID" value="SMY12256.1"/>
    <property type="molecule type" value="Genomic_DNA"/>
</dbReference>
<keyword evidence="2" id="KW-1185">Reference proteome</keyword>
<name>A0A2H1L5R7_9MICO</name>
<dbReference type="AlphaFoldDB" id="A0A2H1L5R7"/>
<evidence type="ECO:0000313" key="1">
    <source>
        <dbReference type="EMBL" id="SMY12256.1"/>
    </source>
</evidence>
<dbReference type="Proteomes" id="UP000234462">
    <property type="component" value="Unassembled WGS sequence"/>
</dbReference>
<evidence type="ECO:0008006" key="3">
    <source>
        <dbReference type="Google" id="ProtNLM"/>
    </source>
</evidence>
<dbReference type="SUPFAM" id="SSF55961">
    <property type="entry name" value="Bet v1-like"/>
    <property type="match status" value="1"/>
</dbReference>
<evidence type="ECO:0000313" key="2">
    <source>
        <dbReference type="Proteomes" id="UP000234462"/>
    </source>
</evidence>